<keyword evidence="1" id="KW-0472">Membrane</keyword>
<comment type="caution">
    <text evidence="2">The sequence shown here is derived from an EMBL/GenBank/DDBJ whole genome shotgun (WGS) entry which is preliminary data.</text>
</comment>
<gene>
    <name evidence="2" type="ORF">HINF_LOCUS36816</name>
    <name evidence="3" type="ORF">HINF_LOCUS41201</name>
</gene>
<keyword evidence="1" id="KW-1133">Transmembrane helix</keyword>
<reference evidence="3 4" key="2">
    <citation type="submission" date="2024-07" db="EMBL/GenBank/DDBJ databases">
        <authorList>
            <person name="Akdeniz Z."/>
        </authorList>
    </citation>
    <scope>NUCLEOTIDE SEQUENCE [LARGE SCALE GENOMIC DNA]</scope>
</reference>
<dbReference type="EMBL" id="CATOUU010000793">
    <property type="protein sequence ID" value="CAI9949171.1"/>
    <property type="molecule type" value="Genomic_DNA"/>
</dbReference>
<accession>A0AA86PZW9</accession>
<organism evidence="2">
    <name type="scientific">Hexamita inflata</name>
    <dbReference type="NCBI Taxonomy" id="28002"/>
    <lineage>
        <taxon>Eukaryota</taxon>
        <taxon>Metamonada</taxon>
        <taxon>Diplomonadida</taxon>
        <taxon>Hexamitidae</taxon>
        <taxon>Hexamitinae</taxon>
        <taxon>Hexamita</taxon>
    </lineage>
</organism>
<keyword evidence="4" id="KW-1185">Reference proteome</keyword>
<keyword evidence="1" id="KW-0812">Transmembrane</keyword>
<sequence>MFVTITFAKVFHSQEVLDILKNIPDMTWTPAILDEFDVVLQSNNRATQDSPSRTANKVRYVLLHYWADNDIFVKICSEKYYIQLYYYILFNIIQYYYIITVVGPRNAFLNQEEE</sequence>
<evidence type="ECO:0000313" key="4">
    <source>
        <dbReference type="Proteomes" id="UP001642409"/>
    </source>
</evidence>
<evidence type="ECO:0000256" key="1">
    <source>
        <dbReference type="SAM" id="Phobius"/>
    </source>
</evidence>
<proteinExistence type="predicted"/>
<feature type="transmembrane region" description="Helical" evidence="1">
    <location>
        <begin position="84"/>
        <end position="103"/>
    </location>
</feature>
<reference evidence="2" key="1">
    <citation type="submission" date="2023-06" db="EMBL/GenBank/DDBJ databases">
        <authorList>
            <person name="Kurt Z."/>
        </authorList>
    </citation>
    <scope>NUCLEOTIDE SEQUENCE</scope>
</reference>
<name>A0AA86PZW9_9EUKA</name>
<evidence type="ECO:0000313" key="3">
    <source>
        <dbReference type="EMBL" id="CAL6045613.1"/>
    </source>
</evidence>
<dbReference type="EMBL" id="CAXDID020000164">
    <property type="protein sequence ID" value="CAL6045613.1"/>
    <property type="molecule type" value="Genomic_DNA"/>
</dbReference>
<dbReference type="AlphaFoldDB" id="A0AA86PZW9"/>
<evidence type="ECO:0000313" key="2">
    <source>
        <dbReference type="EMBL" id="CAI9949171.1"/>
    </source>
</evidence>
<protein>
    <submittedName>
        <fullName evidence="2">Cathepsin B</fullName>
    </submittedName>
    <submittedName>
        <fullName evidence="3">Cathepsin_B</fullName>
    </submittedName>
</protein>
<dbReference type="Proteomes" id="UP001642409">
    <property type="component" value="Unassembled WGS sequence"/>
</dbReference>